<evidence type="ECO:0000313" key="3">
    <source>
        <dbReference type="Proteomes" id="UP000243723"/>
    </source>
</evidence>
<comment type="caution">
    <text evidence="2">The sequence shown here is derived from an EMBL/GenBank/DDBJ whole genome shotgun (WGS) entry which is preliminary data.</text>
</comment>
<dbReference type="STRING" id="40998.A0A2P7Z4C1"/>
<name>A0A2P7Z4C1_9PEZI</name>
<feature type="compositionally biased region" description="Acidic residues" evidence="1">
    <location>
        <begin position="39"/>
        <end position="56"/>
    </location>
</feature>
<feature type="compositionally biased region" description="Polar residues" evidence="1">
    <location>
        <begin position="89"/>
        <end position="101"/>
    </location>
</feature>
<dbReference type="OrthoDB" id="1112980at2759"/>
<evidence type="ECO:0000256" key="1">
    <source>
        <dbReference type="SAM" id="MobiDB-lite"/>
    </source>
</evidence>
<feature type="region of interest" description="Disordered" evidence="1">
    <location>
        <begin position="1"/>
        <end position="103"/>
    </location>
</feature>
<feature type="compositionally biased region" description="Polar residues" evidence="1">
    <location>
        <begin position="174"/>
        <end position="187"/>
    </location>
</feature>
<dbReference type="PANTHER" id="PTHR38489">
    <property type="entry name" value="HISTONE CHAPERONE DOMAIN-CONTAINING PROTEIN"/>
    <property type="match status" value="1"/>
</dbReference>
<dbReference type="AlphaFoldDB" id="A0A2P7Z4C1"/>
<proteinExistence type="predicted"/>
<dbReference type="Pfam" id="PF15370">
    <property type="entry name" value="NOPCHAP1"/>
    <property type="match status" value="1"/>
</dbReference>
<dbReference type="Proteomes" id="UP000243723">
    <property type="component" value="Unassembled WGS sequence"/>
</dbReference>
<dbReference type="EMBL" id="NHZQ01000331">
    <property type="protein sequence ID" value="PSK43053.1"/>
    <property type="molecule type" value="Genomic_DNA"/>
</dbReference>
<dbReference type="InterPro" id="IPR027921">
    <property type="entry name" value="NOPCHAP1"/>
</dbReference>
<feature type="compositionally biased region" description="Acidic residues" evidence="1">
    <location>
        <begin position="78"/>
        <end position="88"/>
    </location>
</feature>
<feature type="compositionally biased region" description="Low complexity" evidence="1">
    <location>
        <begin position="26"/>
        <end position="38"/>
    </location>
</feature>
<feature type="region of interest" description="Disordered" evidence="1">
    <location>
        <begin position="131"/>
        <end position="215"/>
    </location>
</feature>
<evidence type="ECO:0000313" key="2">
    <source>
        <dbReference type="EMBL" id="PSK43053.1"/>
    </source>
</evidence>
<dbReference type="PANTHER" id="PTHR38489:SF1">
    <property type="entry name" value="HISTONE CHAPERONE DOMAIN-CONTAINING PROTEIN"/>
    <property type="match status" value="1"/>
</dbReference>
<reference evidence="2 3" key="1">
    <citation type="submission" date="2017-05" db="EMBL/GenBank/DDBJ databases">
        <title>Draft genome sequence of Elsinoe australis.</title>
        <authorList>
            <person name="Cheng Q."/>
        </authorList>
    </citation>
    <scope>NUCLEOTIDE SEQUENCE [LARGE SCALE GENOMIC DNA]</scope>
    <source>
        <strain evidence="2 3">NL1</strain>
    </source>
</reference>
<feature type="compositionally biased region" description="Acidic residues" evidence="1">
    <location>
        <begin position="164"/>
        <end position="173"/>
    </location>
</feature>
<gene>
    <name evidence="2" type="ORF">B9Z65_7007</name>
</gene>
<accession>A0A2P7Z4C1</accession>
<keyword evidence="3" id="KW-1185">Reference proteome</keyword>
<organism evidence="2 3">
    <name type="scientific">Elsinoe australis</name>
    <dbReference type="NCBI Taxonomy" id="40998"/>
    <lineage>
        <taxon>Eukaryota</taxon>
        <taxon>Fungi</taxon>
        <taxon>Dikarya</taxon>
        <taxon>Ascomycota</taxon>
        <taxon>Pezizomycotina</taxon>
        <taxon>Dothideomycetes</taxon>
        <taxon>Dothideomycetidae</taxon>
        <taxon>Myriangiales</taxon>
        <taxon>Elsinoaceae</taxon>
        <taxon>Elsinoe</taxon>
    </lineage>
</organism>
<feature type="compositionally biased region" description="Polar residues" evidence="1">
    <location>
        <begin position="62"/>
        <end position="77"/>
    </location>
</feature>
<dbReference type="GO" id="GO:0000492">
    <property type="term" value="P:box C/D snoRNP assembly"/>
    <property type="evidence" value="ECO:0007669"/>
    <property type="project" value="InterPro"/>
</dbReference>
<sequence length="215" mass="23260">MGTDNHSAKRVRLSPRELTLKPPTPSLTESGSEISSDSLSEESDSSEEETSEEEGAQDPTALESNSALNRMTPSDTESTSEADQDEDTPVSNTTPFGSNLPLSERLASFLPQMKAANENLEELRRTGRLQEVTMDEVEEGRPHIEMNLGLGVLEEKNGSGSSSESEEEEDDPETTAQASSESHTQGPKATHVLDKLMGQPKAKRKSVIQEVTDTG</sequence>
<protein>
    <submittedName>
        <fullName evidence="2">Uncharacterized protein</fullName>
    </submittedName>
</protein>